<dbReference type="Proteomes" id="UP000198756">
    <property type="component" value="Unassembled WGS sequence"/>
</dbReference>
<accession>A0A1G5ZSW9</accession>
<name>A0A1G5ZSW9_9BACT</name>
<dbReference type="STRING" id="279824.SAMN03080617_04386"/>
<proteinExistence type="predicted"/>
<organism evidence="1 2">
    <name type="scientific">Algoriphagus alkaliphilus</name>
    <dbReference type="NCBI Taxonomy" id="279824"/>
    <lineage>
        <taxon>Bacteria</taxon>
        <taxon>Pseudomonadati</taxon>
        <taxon>Bacteroidota</taxon>
        <taxon>Cytophagia</taxon>
        <taxon>Cytophagales</taxon>
        <taxon>Cyclobacteriaceae</taxon>
        <taxon>Algoriphagus</taxon>
    </lineage>
</organism>
<keyword evidence="2" id="KW-1185">Reference proteome</keyword>
<dbReference type="EMBL" id="FMXE01000071">
    <property type="protein sequence ID" value="SDA97556.1"/>
    <property type="molecule type" value="Genomic_DNA"/>
</dbReference>
<feature type="non-terminal residue" evidence="1">
    <location>
        <position position="1"/>
    </location>
</feature>
<evidence type="ECO:0000313" key="2">
    <source>
        <dbReference type="Proteomes" id="UP000198756"/>
    </source>
</evidence>
<protein>
    <submittedName>
        <fullName evidence="1">Uncharacterized protein</fullName>
    </submittedName>
</protein>
<reference evidence="2" key="1">
    <citation type="submission" date="2016-10" db="EMBL/GenBank/DDBJ databases">
        <authorList>
            <person name="Varghese N."/>
            <person name="Submissions S."/>
        </authorList>
    </citation>
    <scope>NUCLEOTIDE SEQUENCE [LARGE SCALE GENOMIC DNA]</scope>
    <source>
        <strain evidence="2">DSM 22703</strain>
    </source>
</reference>
<sequence>QIGGSAFPVLYYFKNADLQWFFYSDDSNIFFYKKFKLGKN</sequence>
<evidence type="ECO:0000313" key="1">
    <source>
        <dbReference type="EMBL" id="SDA97556.1"/>
    </source>
</evidence>
<dbReference type="AlphaFoldDB" id="A0A1G5ZSW9"/>
<gene>
    <name evidence="1" type="ORF">SAMN03080617_04386</name>
</gene>